<evidence type="ECO:0000313" key="5">
    <source>
        <dbReference type="Proteomes" id="UP000243524"/>
    </source>
</evidence>
<name>A0A2I0QRW3_9BACI</name>
<dbReference type="RefSeq" id="WP_101331864.1">
    <property type="nucleotide sequence ID" value="NZ_PJNH01000003.1"/>
</dbReference>
<gene>
    <name evidence="4" type="ORF">CEY16_09950</name>
</gene>
<reference evidence="4 5" key="1">
    <citation type="submission" date="2017-06" db="EMBL/GenBank/DDBJ databases">
        <title>the draft geome sequence of Illustriluteabacillus marina B3227.</title>
        <authorList>
            <person name="He R.-H."/>
            <person name="Du Z.-J."/>
        </authorList>
    </citation>
    <scope>NUCLEOTIDE SEQUENCE [LARGE SCALE GENOMIC DNA]</scope>
    <source>
        <strain evidence="4 5">B3227</strain>
    </source>
</reference>
<dbReference type="InterPro" id="IPR038719">
    <property type="entry name" value="Phycobilisome_asu/bsu_sf"/>
</dbReference>
<sequence>MKLQSRNITFDPAIGEVVKSIVDEIYQENPQLHDRFGQRGIEKCTEDNFYHMRYLHTSYQLNNPSIFEDYTHWLNSVLTNRGVPTEYIIQNFDLMIRVFERQDEGLTWSFYIELLEKGIDDLQKEILDK</sequence>
<dbReference type="Gene3D" id="1.10.490.20">
    <property type="entry name" value="Phycocyanins"/>
    <property type="match status" value="1"/>
</dbReference>
<dbReference type="AlphaFoldDB" id="A0A2I0QRW3"/>
<keyword evidence="3" id="KW-0089">Bile pigment</keyword>
<keyword evidence="5" id="KW-1185">Reference proteome</keyword>
<dbReference type="SUPFAM" id="SSF46458">
    <property type="entry name" value="Globin-like"/>
    <property type="match status" value="1"/>
</dbReference>
<comment type="caution">
    <text evidence="4">The sequence shown here is derived from an EMBL/GenBank/DDBJ whole genome shotgun (WGS) entry which is preliminary data.</text>
</comment>
<evidence type="ECO:0000256" key="2">
    <source>
        <dbReference type="ARBA" id="ARBA00022991"/>
    </source>
</evidence>
<proteinExistence type="inferred from homology"/>
<dbReference type="OrthoDB" id="2376384at2"/>
<keyword evidence="2" id="KW-0157">Chromophore</keyword>
<dbReference type="InterPro" id="IPR009050">
    <property type="entry name" value="Globin-like_sf"/>
</dbReference>
<organism evidence="4 5">
    <name type="scientific">Halalkalibacillus sediminis</name>
    <dbReference type="NCBI Taxonomy" id="2018042"/>
    <lineage>
        <taxon>Bacteria</taxon>
        <taxon>Bacillati</taxon>
        <taxon>Bacillota</taxon>
        <taxon>Bacilli</taxon>
        <taxon>Bacillales</taxon>
        <taxon>Bacillaceae</taxon>
        <taxon>Halalkalibacillus</taxon>
    </lineage>
</organism>
<comment type="similarity">
    <text evidence="1">Belongs to the phycobiliprotein family.</text>
</comment>
<evidence type="ECO:0000256" key="3">
    <source>
        <dbReference type="ARBA" id="ARBA00023307"/>
    </source>
</evidence>
<protein>
    <submittedName>
        <fullName evidence="4">Uncharacterized protein</fullName>
    </submittedName>
</protein>
<accession>A0A2I0QRW3</accession>
<dbReference type="EMBL" id="PJNH01000003">
    <property type="protein sequence ID" value="PKR77061.1"/>
    <property type="molecule type" value="Genomic_DNA"/>
</dbReference>
<evidence type="ECO:0000256" key="1">
    <source>
        <dbReference type="ARBA" id="ARBA00008182"/>
    </source>
</evidence>
<dbReference type="Proteomes" id="UP000243524">
    <property type="component" value="Unassembled WGS sequence"/>
</dbReference>
<evidence type="ECO:0000313" key="4">
    <source>
        <dbReference type="EMBL" id="PKR77061.1"/>
    </source>
</evidence>